<dbReference type="GO" id="GO:0043531">
    <property type="term" value="F:ADP binding"/>
    <property type="evidence" value="ECO:0007669"/>
    <property type="project" value="InterPro"/>
</dbReference>
<feature type="repeat" description="TPR" evidence="1">
    <location>
        <begin position="728"/>
        <end position="761"/>
    </location>
</feature>
<name>A0A8J3QI83_9ACTN</name>
<evidence type="ECO:0000256" key="1">
    <source>
        <dbReference type="PROSITE-ProRule" id="PRU00339"/>
    </source>
</evidence>
<dbReference type="EMBL" id="BONY01000075">
    <property type="protein sequence ID" value="GIH09741.1"/>
    <property type="molecule type" value="Genomic_DNA"/>
</dbReference>
<dbReference type="CDD" id="cd00093">
    <property type="entry name" value="HTH_XRE"/>
    <property type="match status" value="1"/>
</dbReference>
<feature type="domain" description="HTH cro/C1-type" evidence="3">
    <location>
        <begin position="40"/>
        <end position="82"/>
    </location>
</feature>
<feature type="repeat" description="TPR" evidence="1">
    <location>
        <begin position="608"/>
        <end position="641"/>
    </location>
</feature>
<dbReference type="Gene3D" id="1.25.40.10">
    <property type="entry name" value="Tetratricopeptide repeat domain"/>
    <property type="match status" value="2"/>
</dbReference>
<dbReference type="InterPro" id="IPR010982">
    <property type="entry name" value="Lambda_DNA-bd_dom_sf"/>
</dbReference>
<organism evidence="4 5">
    <name type="scientific">Rhizocola hellebori</name>
    <dbReference type="NCBI Taxonomy" id="1392758"/>
    <lineage>
        <taxon>Bacteria</taxon>
        <taxon>Bacillati</taxon>
        <taxon>Actinomycetota</taxon>
        <taxon>Actinomycetes</taxon>
        <taxon>Micromonosporales</taxon>
        <taxon>Micromonosporaceae</taxon>
        <taxon>Rhizocola</taxon>
    </lineage>
</organism>
<comment type="caution">
    <text evidence="4">The sequence shown here is derived from an EMBL/GenBank/DDBJ whole genome shotgun (WGS) entry which is preliminary data.</text>
</comment>
<accession>A0A8J3QI83</accession>
<dbReference type="InterPro" id="IPR027417">
    <property type="entry name" value="P-loop_NTPase"/>
</dbReference>
<evidence type="ECO:0000313" key="4">
    <source>
        <dbReference type="EMBL" id="GIH09741.1"/>
    </source>
</evidence>
<dbReference type="PROSITE" id="PS50005">
    <property type="entry name" value="TPR"/>
    <property type="match status" value="3"/>
</dbReference>
<dbReference type="Pfam" id="PF13560">
    <property type="entry name" value="HTH_31"/>
    <property type="match status" value="1"/>
</dbReference>
<proteinExistence type="predicted"/>
<dbReference type="PROSITE" id="PS50943">
    <property type="entry name" value="HTH_CROC1"/>
    <property type="match status" value="1"/>
</dbReference>
<evidence type="ECO:0000313" key="5">
    <source>
        <dbReference type="Proteomes" id="UP000612899"/>
    </source>
</evidence>
<dbReference type="InterPro" id="IPR011990">
    <property type="entry name" value="TPR-like_helical_dom_sf"/>
</dbReference>
<dbReference type="PRINTS" id="PR00364">
    <property type="entry name" value="DISEASERSIST"/>
</dbReference>
<dbReference type="Pfam" id="PF13424">
    <property type="entry name" value="TPR_12"/>
    <property type="match status" value="4"/>
</dbReference>
<dbReference type="InterPro" id="IPR019734">
    <property type="entry name" value="TPR_rpt"/>
</dbReference>
<protein>
    <recommendedName>
        <fullName evidence="3">HTH cro/C1-type domain-containing protein</fullName>
    </recommendedName>
</protein>
<dbReference type="InterPro" id="IPR001387">
    <property type="entry name" value="Cro/C1-type_HTH"/>
</dbReference>
<dbReference type="SUPFAM" id="SSF52540">
    <property type="entry name" value="P-loop containing nucleoside triphosphate hydrolases"/>
    <property type="match status" value="1"/>
</dbReference>
<dbReference type="Proteomes" id="UP000612899">
    <property type="component" value="Unassembled WGS sequence"/>
</dbReference>
<dbReference type="AlphaFoldDB" id="A0A8J3QI83"/>
<gene>
    <name evidence="4" type="ORF">Rhe02_78080</name>
</gene>
<feature type="repeat" description="TPR" evidence="1">
    <location>
        <begin position="768"/>
        <end position="801"/>
    </location>
</feature>
<dbReference type="SUPFAM" id="SSF48452">
    <property type="entry name" value="TPR-like"/>
    <property type="match status" value="2"/>
</dbReference>
<dbReference type="SMART" id="SM00028">
    <property type="entry name" value="TPR"/>
    <property type="match status" value="8"/>
</dbReference>
<dbReference type="SMART" id="SM00530">
    <property type="entry name" value="HTH_XRE"/>
    <property type="match status" value="1"/>
</dbReference>
<dbReference type="PANTHER" id="PTHR47691">
    <property type="entry name" value="REGULATOR-RELATED"/>
    <property type="match status" value="1"/>
</dbReference>
<keyword evidence="5" id="KW-1185">Reference proteome</keyword>
<keyword evidence="1" id="KW-0802">TPR repeat</keyword>
<dbReference type="PANTHER" id="PTHR47691:SF3">
    <property type="entry name" value="HTH-TYPE TRANSCRIPTIONAL REGULATOR RV0890C-RELATED"/>
    <property type="match status" value="1"/>
</dbReference>
<dbReference type="Gene3D" id="3.40.50.300">
    <property type="entry name" value="P-loop containing nucleotide triphosphate hydrolases"/>
    <property type="match status" value="1"/>
</dbReference>
<dbReference type="GO" id="GO:0003677">
    <property type="term" value="F:DNA binding"/>
    <property type="evidence" value="ECO:0007669"/>
    <property type="project" value="InterPro"/>
</dbReference>
<dbReference type="Pfam" id="PF13176">
    <property type="entry name" value="TPR_7"/>
    <property type="match status" value="1"/>
</dbReference>
<dbReference type="InterPro" id="IPR002182">
    <property type="entry name" value="NB-ARC"/>
</dbReference>
<dbReference type="SUPFAM" id="SSF47413">
    <property type="entry name" value="lambda repressor-like DNA-binding domains"/>
    <property type="match status" value="1"/>
</dbReference>
<evidence type="ECO:0000256" key="2">
    <source>
        <dbReference type="SAM" id="MobiDB-lite"/>
    </source>
</evidence>
<feature type="region of interest" description="Disordered" evidence="2">
    <location>
        <begin position="90"/>
        <end position="114"/>
    </location>
</feature>
<dbReference type="Gene3D" id="1.10.260.40">
    <property type="entry name" value="lambda repressor-like DNA-binding domains"/>
    <property type="match status" value="1"/>
</dbReference>
<dbReference type="Pfam" id="PF00931">
    <property type="entry name" value="NB-ARC"/>
    <property type="match status" value="1"/>
</dbReference>
<reference evidence="4" key="1">
    <citation type="submission" date="2021-01" db="EMBL/GenBank/DDBJ databases">
        <title>Whole genome shotgun sequence of Rhizocola hellebori NBRC 109834.</title>
        <authorList>
            <person name="Komaki H."/>
            <person name="Tamura T."/>
        </authorList>
    </citation>
    <scope>NUCLEOTIDE SEQUENCE</scope>
    <source>
        <strain evidence="4">NBRC 109834</strain>
    </source>
</reference>
<evidence type="ECO:0000259" key="3">
    <source>
        <dbReference type="PROSITE" id="PS50943"/>
    </source>
</evidence>
<sequence>MDTLVQDAARVQTAQELAQLLRALRRRHARRSRDSELSYRELATRTGWSHGAIAEYLTGRTLPPTDRLDALLRVLGADAAELGAVATARDRVEESRRRGQAAEAPSEPVGGGLPQVPRQLPAVPPHFVGRAAELAALSELAHRPSEAGMVVISAVAGMAGIGKTALAVQIGHRLAERFPDGQLFVDLHGFTEGVARVQPAQALDRLLRDVGVPGERIPSGLEERAALWRSVLAGRRMLVVLDNAATEEQVQPLLPGASGCLVLVTSRRRLTGLESTHAVSLDMLPQADAVTLFLRTADRPELIADAPEVLEAVQLCGRLPLAIRIAAARLKHRRVWTVSDLVSRLREIAGLATLDDGQRSIHAALHLSYQHLSASAQRLYRLLGLPPGPDVEAYAAAALTAGTPDEASRLLDGLVDDHMLQEPSPGRFQLHDLVRAHAAELAAERETPAQRQAALTRLLDHYRHTAASAMTVAYPYERHRRPTVATAHTPAPDVDDPNGAQHWLDTELPNLLAAVQHAAQHGWPEHAWHLAATLDQHLLTRGRVRDMQTLHQQTLNLARELGNHRAEIDALNGLGFVERMLGHRDPAADHHGQALRIACDIGDRPGEMQALNGLGYIHRMRGRHEQAVDHYGQALRIAREIGDRSGEMQALTGLGYTHFMLGHYELAGDHHEQALHIAQDIGDRVGERIALDGLGVLHRLAGRFEQAGDNYARALRIARDIGDRVGELRMLNSLGSVHWSLGRSEQADDHYTRALRIAQDIGDHVGALYALNSLGELHLKLGRHSQAAGLYQQALDLARDLDSSNWQFEAVQGLGRLHHATGHHNLALEHHEQALQLATDLEQPDDLARAHDGLAQAHRALGQPDEARRHWQDALDILAKLGTDHTEELQTNAPNIRAHLADLDRLLS</sequence>